<dbReference type="EMBL" id="BMNI01000008">
    <property type="protein sequence ID" value="GGO92536.1"/>
    <property type="molecule type" value="Genomic_DNA"/>
</dbReference>
<keyword evidence="2" id="KW-0472">Membrane</keyword>
<comment type="similarity">
    <text evidence="1">Belongs to the polysaccharide synthase family.</text>
</comment>
<feature type="transmembrane region" description="Helical" evidence="2">
    <location>
        <begin position="55"/>
        <end position="79"/>
    </location>
</feature>
<feature type="transmembrane region" description="Helical" evidence="2">
    <location>
        <begin position="21"/>
        <end position="43"/>
    </location>
</feature>
<evidence type="ECO:0000259" key="3">
    <source>
        <dbReference type="Pfam" id="PF02719"/>
    </source>
</evidence>
<comment type="caution">
    <text evidence="4">The sequence shown here is derived from an EMBL/GenBank/DDBJ whole genome shotgun (WGS) entry which is preliminary data.</text>
</comment>
<dbReference type="Gene3D" id="3.40.50.720">
    <property type="entry name" value="NAD(P)-binding Rossmann-like Domain"/>
    <property type="match status" value="2"/>
</dbReference>
<proteinExistence type="inferred from homology"/>
<name>A0ABQ2NDU8_9ACTN</name>
<evidence type="ECO:0000256" key="1">
    <source>
        <dbReference type="ARBA" id="ARBA00007430"/>
    </source>
</evidence>
<dbReference type="InterPro" id="IPR036291">
    <property type="entry name" value="NAD(P)-bd_dom_sf"/>
</dbReference>
<feature type="transmembrane region" description="Helical" evidence="2">
    <location>
        <begin position="117"/>
        <end position="136"/>
    </location>
</feature>
<dbReference type="Pfam" id="PF13727">
    <property type="entry name" value="CoA_binding_3"/>
    <property type="match status" value="1"/>
</dbReference>
<organism evidence="4 5">
    <name type="scientific">Nocardioides phosphati</name>
    <dbReference type="NCBI Taxonomy" id="1867775"/>
    <lineage>
        <taxon>Bacteria</taxon>
        <taxon>Bacillati</taxon>
        <taxon>Actinomycetota</taxon>
        <taxon>Actinomycetes</taxon>
        <taxon>Propionibacteriales</taxon>
        <taxon>Nocardioidaceae</taxon>
        <taxon>Nocardioides</taxon>
    </lineage>
</organism>
<feature type="domain" description="Polysaccharide biosynthesis protein CapD-like" evidence="3">
    <location>
        <begin position="299"/>
        <end position="575"/>
    </location>
</feature>
<keyword evidence="2" id="KW-1133">Transmembrane helix</keyword>
<dbReference type="PANTHER" id="PTHR43318:SF1">
    <property type="entry name" value="POLYSACCHARIDE BIOSYNTHESIS PROTEIN EPSC-RELATED"/>
    <property type="match status" value="1"/>
</dbReference>
<gene>
    <name evidence="4" type="ORF">GCM10011584_29170</name>
</gene>
<protein>
    <submittedName>
        <fullName evidence="4">dTDP-glucose 4,6-dehydratase</fullName>
    </submittedName>
</protein>
<keyword evidence="2" id="KW-0812">Transmembrane</keyword>
<dbReference type="SUPFAM" id="SSF51735">
    <property type="entry name" value="NAD(P)-binding Rossmann-fold domains"/>
    <property type="match status" value="2"/>
</dbReference>
<keyword evidence="5" id="KW-1185">Reference proteome</keyword>
<evidence type="ECO:0000256" key="2">
    <source>
        <dbReference type="SAM" id="Phobius"/>
    </source>
</evidence>
<dbReference type="CDD" id="cd05237">
    <property type="entry name" value="UDP_invert_4-6DH_SDR_e"/>
    <property type="match status" value="1"/>
</dbReference>
<dbReference type="PANTHER" id="PTHR43318">
    <property type="entry name" value="UDP-N-ACETYLGLUCOSAMINE 4,6-DEHYDRATASE"/>
    <property type="match status" value="1"/>
</dbReference>
<feature type="transmembrane region" description="Helical" evidence="2">
    <location>
        <begin position="91"/>
        <end position="111"/>
    </location>
</feature>
<reference evidence="5" key="1">
    <citation type="journal article" date="2019" name="Int. J. Syst. Evol. Microbiol.">
        <title>The Global Catalogue of Microorganisms (GCM) 10K type strain sequencing project: providing services to taxonomists for standard genome sequencing and annotation.</title>
        <authorList>
            <consortium name="The Broad Institute Genomics Platform"/>
            <consortium name="The Broad Institute Genome Sequencing Center for Infectious Disease"/>
            <person name="Wu L."/>
            <person name="Ma J."/>
        </authorList>
    </citation>
    <scope>NUCLEOTIDE SEQUENCE [LARGE SCALE GENOMIC DNA]</scope>
    <source>
        <strain evidence="5">CGMCC 4.7371</strain>
    </source>
</reference>
<dbReference type="Pfam" id="PF02719">
    <property type="entry name" value="Polysacc_synt_2"/>
    <property type="match status" value="1"/>
</dbReference>
<dbReference type="InterPro" id="IPR051203">
    <property type="entry name" value="Polysaccharide_Synthase-Rel"/>
</dbReference>
<dbReference type="InterPro" id="IPR003869">
    <property type="entry name" value="Polysac_CapD-like"/>
</dbReference>
<dbReference type="Proteomes" id="UP000655410">
    <property type="component" value="Unassembled WGS sequence"/>
</dbReference>
<accession>A0ABQ2NDU8</accession>
<evidence type="ECO:0000313" key="4">
    <source>
        <dbReference type="EMBL" id="GGO92536.1"/>
    </source>
</evidence>
<evidence type="ECO:0000313" key="5">
    <source>
        <dbReference type="Proteomes" id="UP000655410"/>
    </source>
</evidence>
<sequence>MGESNYSEGRGSALIFSLRRFRVAILLGFDVVALVGAYAAMSLLRYDAAASDVPWGWVFGLAGISVAFFVAVGFVLKTYAGRVAVGSVDETLAVCMAALVALLAAEVVNVFGPDIQVGRTVPIAATCVALVLALWARAAWRRLAIRLGYAPGADSAVRAVIVGAGGAGEALVRSIRSTPGAPYIPVAMVDDDPWKRHRRIEGVAVKGRTTELEGVVRREAAEKVIVAMRQIDHEFLQRVDAAATAAGATVMVLPSVAEMFGSRVDIRDVRDINMADILGRKPIETDVAEIAHIIAGKRVLVTGAGGSIGSELCRQIARWEPAELMMLDRDESALHGVQLSLSGHGLLHTDEVILADIRDAAALNRIFDERRPEVVFHAAALKHLPMLEQYPLEGFKTNVLGTLNTLEAARRVGVERFVNISTDKAADPTSILGLSKRVAERITAGYARRSDGIYLSVRFGNVLGSRGSVLTAWAAQIAAGGPLTVTDKDVTRYFMTIAEACQLVLQAGAIGSAGEALILDMGEPVRLDDVARALIKKSGKEIEIVYTGLRDGEKLDEILIANDEGDHRPHHDLISHVPVPPLVDGVVLDIPAYVSRDEARATLTGWCAVGDALHVPRPATRR</sequence>